<dbReference type="Gene3D" id="3.40.50.2000">
    <property type="entry name" value="Glycogen Phosphorylase B"/>
    <property type="match status" value="1"/>
</dbReference>
<dbReference type="Proteomes" id="UP001595755">
    <property type="component" value="Unassembled WGS sequence"/>
</dbReference>
<proteinExistence type="predicted"/>
<dbReference type="RefSeq" id="WP_204602858.1">
    <property type="nucleotide sequence ID" value="NZ_JBHSED010000013.1"/>
</dbReference>
<evidence type="ECO:0000313" key="2">
    <source>
        <dbReference type="Proteomes" id="UP001595755"/>
    </source>
</evidence>
<gene>
    <name evidence="1" type="ORF">ACFO1S_08150</name>
</gene>
<name>A0ABV8S7B1_9BACL</name>
<sequence>MKQYVFPYRSIEAGSKIVLYAAGDVGQDYYRQLQVTGYCEVVLWLDRTPNTSNVHLPETITNLSSDEYDWIVIAIERADLMESIKSFLVTLGVPFHKIMDTPPVVMPLISRYSQLTLNEWLADTHRVKAELLSYFNRAEGQIYYFESLIQEIKMGCLHDGQLKPVVQQRAIQLVEDELSSTEMRLVQLRLLLEADCFDKRMMRLFVKSIGELSHNSAQKYWLLNDVSAIWMHYTDVLYEDFWLDKQHVMKGYAEELDLSWNPPPYRKENNRTICVLSIGFYFDSPMKSTSSIVKELIRRNYQVHVIDLIPFRSDSGTNFLQPKYSHLLPGISADQYDRIREYYPEPIHLHYSNAPTMRERQQEILDLISDIDPYGIFDLTDEYGLISSYYYREYPTIYLPIRKTRESSSFFHRFVTSNNLPIDVHAPIREDQVLAVPIFVENVHPKRVFKRNEYGFAIDDILVVTVGYRLNVDISPELVETFCTAMRANPKVKWIYVAPDEHRYMVENYSHLIGKQIFPWGYENDLAGLYGMCDIYLNPQRFGGGLSIALAMQHGLALASPIGADASMMYAGEELAVQDEKGLASYVMRMANSPDLLAHNQAVMHRKASAWNIERFVDKLIEGVDEIAGELEARNT</sequence>
<dbReference type="SUPFAM" id="SSF53756">
    <property type="entry name" value="UDP-Glycosyltransferase/glycogen phosphorylase"/>
    <property type="match status" value="1"/>
</dbReference>
<protein>
    <recommendedName>
        <fullName evidence="3">Glycosyltransferase</fullName>
    </recommendedName>
</protein>
<comment type="caution">
    <text evidence="1">The sequence shown here is derived from an EMBL/GenBank/DDBJ whole genome shotgun (WGS) entry which is preliminary data.</text>
</comment>
<keyword evidence="2" id="KW-1185">Reference proteome</keyword>
<evidence type="ECO:0000313" key="1">
    <source>
        <dbReference type="EMBL" id="MFC4303421.1"/>
    </source>
</evidence>
<dbReference type="EMBL" id="JBHSED010000013">
    <property type="protein sequence ID" value="MFC4303421.1"/>
    <property type="molecule type" value="Genomic_DNA"/>
</dbReference>
<organism evidence="1 2">
    <name type="scientific">Cohnella boryungensis</name>
    <dbReference type="NCBI Taxonomy" id="768479"/>
    <lineage>
        <taxon>Bacteria</taxon>
        <taxon>Bacillati</taxon>
        <taxon>Bacillota</taxon>
        <taxon>Bacilli</taxon>
        <taxon>Bacillales</taxon>
        <taxon>Paenibacillaceae</taxon>
        <taxon>Cohnella</taxon>
    </lineage>
</organism>
<reference evidence="2" key="1">
    <citation type="journal article" date="2019" name="Int. J. Syst. Evol. Microbiol.">
        <title>The Global Catalogue of Microorganisms (GCM) 10K type strain sequencing project: providing services to taxonomists for standard genome sequencing and annotation.</title>
        <authorList>
            <consortium name="The Broad Institute Genomics Platform"/>
            <consortium name="The Broad Institute Genome Sequencing Center for Infectious Disease"/>
            <person name="Wu L."/>
            <person name="Ma J."/>
        </authorList>
    </citation>
    <scope>NUCLEOTIDE SEQUENCE [LARGE SCALE GENOMIC DNA]</scope>
    <source>
        <strain evidence="2">CGMCC 4.1641</strain>
    </source>
</reference>
<accession>A0ABV8S7B1</accession>
<evidence type="ECO:0008006" key="3">
    <source>
        <dbReference type="Google" id="ProtNLM"/>
    </source>
</evidence>